<gene>
    <name evidence="1" type="ORF">UFOPK1704_00102</name>
    <name evidence="2" type="ORF">UFOPK2086_00556</name>
</gene>
<dbReference type="EMBL" id="CAEZTQ010000009">
    <property type="protein sequence ID" value="CAB4564129.1"/>
    <property type="molecule type" value="Genomic_DNA"/>
</dbReference>
<sequence length="267" mass="29711">MTATALLLADNPRVAASTMRRFELTHAVVELRRIWPRPENHEQVARVAAQVLLDDHAWQNHARAVALATLLDIGDHQQVINTLLTRLAADEASAGDLYVGARAIRLAGRRNTGRWVLGLAEQLEANGHLLTPETRQLVIEALRSPRQDFEDFDINAVQEVDLQILEVTTPIPGLVNATLRPIKSRGQCDRYAHHLQNCASGYVARVKSDACRLFGVEVDGKPVELIEVRPSTGQIVQWKGFANGAADPVRRRLVERFLVDQKLAVIR</sequence>
<dbReference type="EMBL" id="CAEZVQ010000054">
    <property type="protein sequence ID" value="CAB4634618.1"/>
    <property type="molecule type" value="Genomic_DNA"/>
</dbReference>
<reference evidence="1" key="1">
    <citation type="submission" date="2020-05" db="EMBL/GenBank/DDBJ databases">
        <authorList>
            <person name="Chiriac C."/>
            <person name="Salcher M."/>
            <person name="Ghai R."/>
            <person name="Kavagutti S V."/>
        </authorList>
    </citation>
    <scope>NUCLEOTIDE SEQUENCE</scope>
</reference>
<name>A0A6J6DMF0_9ZZZZ</name>
<organism evidence="1">
    <name type="scientific">freshwater metagenome</name>
    <dbReference type="NCBI Taxonomy" id="449393"/>
    <lineage>
        <taxon>unclassified sequences</taxon>
        <taxon>metagenomes</taxon>
        <taxon>ecological metagenomes</taxon>
    </lineage>
</organism>
<dbReference type="AlphaFoldDB" id="A0A6J6DMF0"/>
<evidence type="ECO:0000313" key="1">
    <source>
        <dbReference type="EMBL" id="CAB4564129.1"/>
    </source>
</evidence>
<protein>
    <submittedName>
        <fullName evidence="1">Unannotated protein</fullName>
    </submittedName>
</protein>
<accession>A0A6J6DMF0</accession>
<proteinExistence type="predicted"/>
<evidence type="ECO:0000313" key="2">
    <source>
        <dbReference type="EMBL" id="CAB4634618.1"/>
    </source>
</evidence>